<dbReference type="PIRSF" id="PIRSF028704">
    <property type="entry name" value="UPC028704"/>
    <property type="match status" value="1"/>
</dbReference>
<evidence type="ECO:0000313" key="3">
    <source>
        <dbReference type="EMBL" id="ARP85489.1"/>
    </source>
</evidence>
<feature type="region of interest" description="Disordered" evidence="1">
    <location>
        <begin position="388"/>
        <end position="408"/>
    </location>
</feature>
<organism evidence="3 4">
    <name type="scientific">Bordetella genomosp. 9</name>
    <dbReference type="NCBI Taxonomy" id="1416803"/>
    <lineage>
        <taxon>Bacteria</taxon>
        <taxon>Pseudomonadati</taxon>
        <taxon>Pseudomonadota</taxon>
        <taxon>Betaproteobacteria</taxon>
        <taxon>Burkholderiales</taxon>
        <taxon>Alcaligenaceae</taxon>
        <taxon>Bordetella</taxon>
    </lineage>
</organism>
<dbReference type="PANTHER" id="PTHR38592">
    <property type="entry name" value="BLL4819 PROTEIN"/>
    <property type="match status" value="1"/>
</dbReference>
<feature type="transmembrane region" description="Helical" evidence="2">
    <location>
        <begin position="367"/>
        <end position="385"/>
    </location>
</feature>
<dbReference type="RefSeq" id="WP_086071602.1">
    <property type="nucleotide sequence ID" value="NZ_CP021109.1"/>
</dbReference>
<gene>
    <name evidence="3" type="ORF">CAL13_04125</name>
</gene>
<feature type="transmembrane region" description="Helical" evidence="2">
    <location>
        <begin position="157"/>
        <end position="175"/>
    </location>
</feature>
<protein>
    <submittedName>
        <fullName evidence="3">Acyltransferase</fullName>
    </submittedName>
</protein>
<keyword evidence="3" id="KW-0012">Acyltransferase</keyword>
<dbReference type="Proteomes" id="UP000194139">
    <property type="component" value="Chromosome"/>
</dbReference>
<dbReference type="AlphaFoldDB" id="A0A1W6YX58"/>
<feature type="transmembrane region" description="Helical" evidence="2">
    <location>
        <begin position="101"/>
        <end position="122"/>
    </location>
</feature>
<sequence>MTTPTSPCLPRSPLTAAAGTAAAGRSRLWELDALRGLMLVLMLSTHLPTNFGIPTSQPLGFVSAAEGFVMLSAYMAGLVYTQRYLRHGLCAMQQSFLKRALVVYGCQAASLLFLFTVIAGLGVKLSQPAVQNLIWFYLQQPVTAFFSALGLIYNPPLLDILPVYVLFMLASPWVLTYGLRHGWRAILILSGVLWFATQFELSRFLYGGVVALTGLPVPFRETGAFETFGWQFLWVFGLWLGSTHARVPPAERRPLPAWLAAGATVVGVTFLIWRHIAGLGAFPEGNPFNFLFDKWHLGPLRLLNFFSLVVLVMVSGPWLRRHLPRVGLLETLGRASLSVFCAHLVIVLMVLCVIGEPGPDRALWKDLALFAGSVGTLYVVARLVGDNKSRRPPPRTASVQMRGNDPLP</sequence>
<feature type="transmembrane region" description="Helical" evidence="2">
    <location>
        <begin position="59"/>
        <end position="80"/>
    </location>
</feature>
<keyword evidence="2" id="KW-1133">Transmembrane helix</keyword>
<evidence type="ECO:0000256" key="1">
    <source>
        <dbReference type="SAM" id="MobiDB-lite"/>
    </source>
</evidence>
<proteinExistence type="predicted"/>
<dbReference type="Pfam" id="PF10129">
    <property type="entry name" value="OpgC_C"/>
    <property type="match status" value="1"/>
</dbReference>
<reference evidence="3 4" key="1">
    <citation type="submission" date="2017-05" db="EMBL/GenBank/DDBJ databases">
        <title>Complete and WGS of Bordetella genogroups.</title>
        <authorList>
            <person name="Spilker T."/>
            <person name="LiPuma J."/>
        </authorList>
    </citation>
    <scope>NUCLEOTIDE SEQUENCE [LARGE SCALE GENOMIC DNA]</scope>
    <source>
        <strain evidence="3 4">AU17164</strain>
    </source>
</reference>
<feature type="transmembrane region" description="Helical" evidence="2">
    <location>
        <begin position="181"/>
        <end position="197"/>
    </location>
</feature>
<feature type="transmembrane region" description="Helical" evidence="2">
    <location>
        <begin position="302"/>
        <end position="319"/>
    </location>
</feature>
<keyword evidence="2" id="KW-0472">Membrane</keyword>
<name>A0A1W6YX58_9BORD</name>
<dbReference type="PANTHER" id="PTHR38592:SF3">
    <property type="entry name" value="BLL4819 PROTEIN"/>
    <property type="match status" value="1"/>
</dbReference>
<keyword evidence="2" id="KW-0812">Transmembrane</keyword>
<accession>A0A1W6YX58</accession>
<dbReference type="GO" id="GO:0016746">
    <property type="term" value="F:acyltransferase activity"/>
    <property type="evidence" value="ECO:0007669"/>
    <property type="project" value="UniProtKB-KW"/>
</dbReference>
<feature type="transmembrane region" description="Helical" evidence="2">
    <location>
        <begin position="331"/>
        <end position="355"/>
    </location>
</feature>
<feature type="transmembrane region" description="Helical" evidence="2">
    <location>
        <begin position="228"/>
        <end position="245"/>
    </location>
</feature>
<dbReference type="InterPro" id="IPR014550">
    <property type="entry name" value="UCP028704_OpgC"/>
</dbReference>
<keyword evidence="3" id="KW-0808">Transferase</keyword>
<evidence type="ECO:0000256" key="2">
    <source>
        <dbReference type="SAM" id="Phobius"/>
    </source>
</evidence>
<dbReference type="EMBL" id="CP021109">
    <property type="protein sequence ID" value="ARP85489.1"/>
    <property type="molecule type" value="Genomic_DNA"/>
</dbReference>
<keyword evidence="4" id="KW-1185">Reference proteome</keyword>
<feature type="transmembrane region" description="Helical" evidence="2">
    <location>
        <begin position="257"/>
        <end position="282"/>
    </location>
</feature>
<evidence type="ECO:0000313" key="4">
    <source>
        <dbReference type="Proteomes" id="UP000194139"/>
    </source>
</evidence>